<comment type="caution">
    <text evidence="8">The sequence shown here is derived from an EMBL/GenBank/DDBJ whole genome shotgun (WGS) entry which is preliminary data.</text>
</comment>
<dbReference type="InterPro" id="IPR013749">
    <property type="entry name" value="PM/HMP-P_kinase-1"/>
</dbReference>
<reference evidence="8" key="1">
    <citation type="journal article" date="2022" name="Proc. Natl. Acad. Sci. U.S.A.">
        <title>Life cycle and functional genomics of the unicellular red alga Galdieria for elucidating algal and plant evolution and industrial use.</title>
        <authorList>
            <person name="Hirooka S."/>
            <person name="Itabashi T."/>
            <person name="Ichinose T.M."/>
            <person name="Onuma R."/>
            <person name="Fujiwara T."/>
            <person name="Yamashita S."/>
            <person name="Jong L.W."/>
            <person name="Tomita R."/>
            <person name="Iwane A.H."/>
            <person name="Miyagishima S.Y."/>
        </authorList>
    </citation>
    <scope>NUCLEOTIDE SEQUENCE</scope>
    <source>
        <strain evidence="8">NBRC 102759</strain>
    </source>
</reference>
<dbReference type="EC" id="2.7.1.35" evidence="2"/>
<proteinExistence type="inferred from homology"/>
<accession>A0A9C7UQD6</accession>
<reference evidence="8" key="2">
    <citation type="submission" date="2022-01" db="EMBL/GenBank/DDBJ databases">
        <authorList>
            <person name="Hirooka S."/>
            <person name="Miyagishima S.Y."/>
        </authorList>
    </citation>
    <scope>NUCLEOTIDE SEQUENCE</scope>
    <source>
        <strain evidence="8">NBRC 102759</strain>
    </source>
</reference>
<dbReference type="Gene3D" id="3.40.1190.20">
    <property type="match status" value="1"/>
</dbReference>
<gene>
    <name evidence="8" type="ORF">GpartN1_g3650.t1</name>
</gene>
<keyword evidence="6" id="KW-0067">ATP-binding</keyword>
<keyword evidence="9" id="KW-1185">Reference proteome</keyword>
<dbReference type="GO" id="GO:0005829">
    <property type="term" value="C:cytosol"/>
    <property type="evidence" value="ECO:0007669"/>
    <property type="project" value="TreeGrafter"/>
</dbReference>
<keyword evidence="5" id="KW-0418">Kinase</keyword>
<dbReference type="SUPFAM" id="SSF53613">
    <property type="entry name" value="Ribokinase-like"/>
    <property type="match status" value="1"/>
</dbReference>
<evidence type="ECO:0000313" key="8">
    <source>
        <dbReference type="EMBL" id="GJQ11859.1"/>
    </source>
</evidence>
<dbReference type="OrthoDB" id="3689at2759"/>
<protein>
    <recommendedName>
        <fullName evidence="2">pyridoxal kinase</fullName>
        <ecNumber evidence="2">2.7.1.35</ecNumber>
    </recommendedName>
</protein>
<dbReference type="InterPro" id="IPR004625">
    <property type="entry name" value="PyrdxlKinase"/>
</dbReference>
<organism evidence="8 9">
    <name type="scientific">Galdieria partita</name>
    <dbReference type="NCBI Taxonomy" id="83374"/>
    <lineage>
        <taxon>Eukaryota</taxon>
        <taxon>Rhodophyta</taxon>
        <taxon>Bangiophyceae</taxon>
        <taxon>Galdieriales</taxon>
        <taxon>Galdieriaceae</taxon>
        <taxon>Galdieria</taxon>
    </lineage>
</organism>
<dbReference type="Proteomes" id="UP001061958">
    <property type="component" value="Unassembled WGS sequence"/>
</dbReference>
<sequence length="296" mass="32799">MMQVGSRVLSIQSHVVSGYVGNKAAVFPLELLGFEVDSIHTVQYSNHTGYLGGFRGKRLSGEDFDQLIVGLESNCLLQQVDYVLMGYIGDQTLLLRVLEAIKRLKSMKPDLLLVCDPVMGDQGKLYVSPQVVPIYRDAVVTFANILTPNQFELSILSNQPVDTLEEAFQACIYIHTQNKVQHIVVTSGEYKDMDSFVILISSEWGKQQYIQTVEKIKGHFAGAGDLSSALILGWFVILKGDIVTACEKAMASVHSILQNTAANSRSTLELQLIANQCFVQNPPKELIATRVYKELL</sequence>
<keyword evidence="4" id="KW-0547">Nucleotide-binding</keyword>
<dbReference type="EMBL" id="BQMJ01000028">
    <property type="protein sequence ID" value="GJQ11859.1"/>
    <property type="molecule type" value="Genomic_DNA"/>
</dbReference>
<dbReference type="PANTHER" id="PTHR10534">
    <property type="entry name" value="PYRIDOXAL KINASE"/>
    <property type="match status" value="1"/>
</dbReference>
<dbReference type="InterPro" id="IPR029056">
    <property type="entry name" value="Ribokinase-like"/>
</dbReference>
<evidence type="ECO:0000313" key="9">
    <source>
        <dbReference type="Proteomes" id="UP001061958"/>
    </source>
</evidence>
<dbReference type="GO" id="GO:0008478">
    <property type="term" value="F:pyridoxal kinase activity"/>
    <property type="evidence" value="ECO:0007669"/>
    <property type="project" value="UniProtKB-EC"/>
</dbReference>
<dbReference type="PANTHER" id="PTHR10534:SF2">
    <property type="entry name" value="PYRIDOXAL KINASE"/>
    <property type="match status" value="1"/>
</dbReference>
<comment type="similarity">
    <text evidence="1">Belongs to the pyridoxine kinase family.</text>
</comment>
<evidence type="ECO:0000259" key="7">
    <source>
        <dbReference type="Pfam" id="PF08543"/>
    </source>
</evidence>
<evidence type="ECO:0000256" key="2">
    <source>
        <dbReference type="ARBA" id="ARBA00012104"/>
    </source>
</evidence>
<evidence type="ECO:0000256" key="4">
    <source>
        <dbReference type="ARBA" id="ARBA00022741"/>
    </source>
</evidence>
<evidence type="ECO:0000256" key="5">
    <source>
        <dbReference type="ARBA" id="ARBA00022777"/>
    </source>
</evidence>
<name>A0A9C7UQD6_9RHOD</name>
<evidence type="ECO:0000256" key="1">
    <source>
        <dbReference type="ARBA" id="ARBA00008805"/>
    </source>
</evidence>
<feature type="domain" description="Pyridoxamine kinase/Phosphomethylpyrimidine kinase" evidence="7">
    <location>
        <begin position="79"/>
        <end position="260"/>
    </location>
</feature>
<dbReference type="GO" id="GO:0005524">
    <property type="term" value="F:ATP binding"/>
    <property type="evidence" value="ECO:0007669"/>
    <property type="project" value="UniProtKB-KW"/>
</dbReference>
<dbReference type="AlphaFoldDB" id="A0A9C7UQD6"/>
<dbReference type="NCBIfam" id="TIGR00687">
    <property type="entry name" value="pyridox_kin"/>
    <property type="match status" value="1"/>
</dbReference>
<dbReference type="Pfam" id="PF08543">
    <property type="entry name" value="Phos_pyr_kin"/>
    <property type="match status" value="1"/>
</dbReference>
<evidence type="ECO:0000256" key="3">
    <source>
        <dbReference type="ARBA" id="ARBA00022679"/>
    </source>
</evidence>
<dbReference type="CDD" id="cd01173">
    <property type="entry name" value="pyridoxal_pyridoxamine_kinase"/>
    <property type="match status" value="1"/>
</dbReference>
<evidence type="ECO:0000256" key="6">
    <source>
        <dbReference type="ARBA" id="ARBA00022840"/>
    </source>
</evidence>
<dbReference type="GO" id="GO:0009443">
    <property type="term" value="P:pyridoxal 5'-phosphate salvage"/>
    <property type="evidence" value="ECO:0007669"/>
    <property type="project" value="InterPro"/>
</dbReference>
<keyword evidence="3" id="KW-0808">Transferase</keyword>